<organism evidence="7 8">
    <name type="scientific">Chitinophaga ginsengisoli</name>
    <dbReference type="NCBI Taxonomy" id="363837"/>
    <lineage>
        <taxon>Bacteria</taxon>
        <taxon>Pseudomonadati</taxon>
        <taxon>Bacteroidota</taxon>
        <taxon>Chitinophagia</taxon>
        <taxon>Chitinophagales</taxon>
        <taxon>Chitinophagaceae</taxon>
        <taxon>Chitinophaga</taxon>
    </lineage>
</organism>
<evidence type="ECO:0000313" key="7">
    <source>
        <dbReference type="EMBL" id="PSL23069.1"/>
    </source>
</evidence>
<evidence type="ECO:0000256" key="4">
    <source>
        <dbReference type="ARBA" id="ARBA00023284"/>
    </source>
</evidence>
<dbReference type="InterPro" id="IPR013766">
    <property type="entry name" value="Thioredoxin_domain"/>
</dbReference>
<evidence type="ECO:0000313" key="8">
    <source>
        <dbReference type="Proteomes" id="UP000240978"/>
    </source>
</evidence>
<evidence type="ECO:0000256" key="2">
    <source>
        <dbReference type="ARBA" id="ARBA00022748"/>
    </source>
</evidence>
<dbReference type="PANTHER" id="PTHR42852:SF6">
    <property type="entry name" value="THIOL:DISULFIDE INTERCHANGE PROTEIN DSBE"/>
    <property type="match status" value="1"/>
</dbReference>
<dbReference type="InterPro" id="IPR050553">
    <property type="entry name" value="Thioredoxin_ResA/DsbE_sf"/>
</dbReference>
<comment type="subcellular location">
    <subcellularLocation>
        <location evidence="1">Cell envelope</location>
    </subcellularLocation>
</comment>
<feature type="signal peptide" evidence="5">
    <location>
        <begin position="1"/>
        <end position="18"/>
    </location>
</feature>
<evidence type="ECO:0000256" key="1">
    <source>
        <dbReference type="ARBA" id="ARBA00004196"/>
    </source>
</evidence>
<feature type="chain" id="PRO_5015169203" evidence="5">
    <location>
        <begin position="19"/>
        <end position="379"/>
    </location>
</feature>
<accession>A0A2P8FMX2</accession>
<dbReference type="PANTHER" id="PTHR42852">
    <property type="entry name" value="THIOL:DISULFIDE INTERCHANGE PROTEIN DSBE"/>
    <property type="match status" value="1"/>
</dbReference>
<dbReference type="InterPro" id="IPR036249">
    <property type="entry name" value="Thioredoxin-like_sf"/>
</dbReference>
<dbReference type="CDD" id="cd02966">
    <property type="entry name" value="TlpA_like_family"/>
    <property type="match status" value="1"/>
</dbReference>
<keyword evidence="8" id="KW-1185">Reference proteome</keyword>
<evidence type="ECO:0000256" key="3">
    <source>
        <dbReference type="ARBA" id="ARBA00023157"/>
    </source>
</evidence>
<dbReference type="PROSITE" id="PS00194">
    <property type="entry name" value="THIOREDOXIN_1"/>
    <property type="match status" value="1"/>
</dbReference>
<proteinExistence type="predicted"/>
<dbReference type="SUPFAM" id="SSF52833">
    <property type="entry name" value="Thioredoxin-like"/>
    <property type="match status" value="1"/>
</dbReference>
<comment type="caution">
    <text evidence="7">The sequence shown here is derived from an EMBL/GenBank/DDBJ whole genome shotgun (WGS) entry which is preliminary data.</text>
</comment>
<dbReference type="Proteomes" id="UP000240978">
    <property type="component" value="Unassembled WGS sequence"/>
</dbReference>
<keyword evidence="5" id="KW-0732">Signal</keyword>
<dbReference type="GO" id="GO:0016491">
    <property type="term" value="F:oxidoreductase activity"/>
    <property type="evidence" value="ECO:0007669"/>
    <property type="project" value="InterPro"/>
</dbReference>
<feature type="domain" description="Thioredoxin" evidence="6">
    <location>
        <begin position="241"/>
        <end position="379"/>
    </location>
</feature>
<gene>
    <name evidence="7" type="ORF">CLV42_11989</name>
</gene>
<evidence type="ECO:0000256" key="5">
    <source>
        <dbReference type="SAM" id="SignalP"/>
    </source>
</evidence>
<evidence type="ECO:0000259" key="6">
    <source>
        <dbReference type="PROSITE" id="PS51352"/>
    </source>
</evidence>
<reference evidence="7 8" key="1">
    <citation type="submission" date="2018-03" db="EMBL/GenBank/DDBJ databases">
        <title>Genomic Encyclopedia of Archaeal and Bacterial Type Strains, Phase II (KMG-II): from individual species to whole genera.</title>
        <authorList>
            <person name="Goeker M."/>
        </authorList>
    </citation>
    <scope>NUCLEOTIDE SEQUENCE [LARGE SCALE GENOMIC DNA]</scope>
    <source>
        <strain evidence="7 8">DSM 18107</strain>
    </source>
</reference>
<dbReference type="AlphaFoldDB" id="A0A2P8FMX2"/>
<dbReference type="InterPro" id="IPR013740">
    <property type="entry name" value="Redoxin"/>
</dbReference>
<dbReference type="Gene3D" id="3.40.30.10">
    <property type="entry name" value="Glutaredoxin"/>
    <property type="match status" value="1"/>
</dbReference>
<name>A0A2P8FMX2_9BACT</name>
<dbReference type="GO" id="GO:0017004">
    <property type="term" value="P:cytochrome complex assembly"/>
    <property type="evidence" value="ECO:0007669"/>
    <property type="project" value="UniProtKB-KW"/>
</dbReference>
<dbReference type="GO" id="GO:0030313">
    <property type="term" value="C:cell envelope"/>
    <property type="evidence" value="ECO:0007669"/>
    <property type="project" value="UniProtKB-SubCell"/>
</dbReference>
<dbReference type="InterPro" id="IPR017937">
    <property type="entry name" value="Thioredoxin_CS"/>
</dbReference>
<dbReference type="Pfam" id="PF08534">
    <property type="entry name" value="Redoxin"/>
    <property type="match status" value="1"/>
</dbReference>
<keyword evidence="2" id="KW-0201">Cytochrome c-type biogenesis</keyword>
<keyword evidence="4" id="KW-0676">Redox-active center</keyword>
<dbReference type="PROSITE" id="PS51352">
    <property type="entry name" value="THIOREDOXIN_2"/>
    <property type="match status" value="1"/>
</dbReference>
<sequence>MKKQVLLIAALLPMLAKAQSNTFTITGKIGHLNAPARVYFDYTDFLNAGGGREDSADVVDGTFKFTGELSGVATCRMALAHDGDGKMKAVYTGDVIYFQFGKENIVISSKDSLSNAVFTGSKVHEEEDAYNKEIGGTIMSVTKNANYDYSSGTAAQKADSNFLKAVDQRFRQRVADRTAKQLQFAKDHPNSVFALVALSEALTFKKDMAEIMPIYNGLNAKYRNSKKGKEVDQRIKSVQLTTKGAVAPIFTMKDVNGHPVSLKNLRGKTVLLEFWASWCGPCRAENPNLKEQYKLYKDKGFEILAVSLDSDKKKWEEAIEKDGVPWIHVSDLKGWSSEAGILYGITAVPAGFLIGPDGKIIGNNLRGESLNKKLAELLN</sequence>
<dbReference type="Pfam" id="PF14289">
    <property type="entry name" value="DUF4369"/>
    <property type="match status" value="1"/>
</dbReference>
<dbReference type="RefSeq" id="WP_106605632.1">
    <property type="nucleotide sequence ID" value="NZ_PYGK01000019.1"/>
</dbReference>
<protein>
    <submittedName>
        <fullName evidence="7">Peroxiredoxin</fullName>
    </submittedName>
</protein>
<dbReference type="EMBL" id="PYGK01000019">
    <property type="protein sequence ID" value="PSL23069.1"/>
    <property type="molecule type" value="Genomic_DNA"/>
</dbReference>
<keyword evidence="3" id="KW-1015">Disulfide bond</keyword>
<dbReference type="InterPro" id="IPR025380">
    <property type="entry name" value="DUF4369"/>
</dbReference>
<dbReference type="OrthoDB" id="750178at2"/>